<sequence>MCQYQSILLRVGFTCLFHITVCACTF</sequence>
<protein>
    <submittedName>
        <fullName evidence="1">Uncharacterized protein</fullName>
    </submittedName>
</protein>
<reference evidence="1" key="1">
    <citation type="submission" date="2014-11" db="EMBL/GenBank/DDBJ databases">
        <authorList>
            <person name="Amaro Gonzalez C."/>
        </authorList>
    </citation>
    <scope>NUCLEOTIDE SEQUENCE</scope>
</reference>
<proteinExistence type="predicted"/>
<organism evidence="1">
    <name type="scientific">Anguilla anguilla</name>
    <name type="common">European freshwater eel</name>
    <name type="synonym">Muraena anguilla</name>
    <dbReference type="NCBI Taxonomy" id="7936"/>
    <lineage>
        <taxon>Eukaryota</taxon>
        <taxon>Metazoa</taxon>
        <taxon>Chordata</taxon>
        <taxon>Craniata</taxon>
        <taxon>Vertebrata</taxon>
        <taxon>Euteleostomi</taxon>
        <taxon>Actinopterygii</taxon>
        <taxon>Neopterygii</taxon>
        <taxon>Teleostei</taxon>
        <taxon>Anguilliformes</taxon>
        <taxon>Anguillidae</taxon>
        <taxon>Anguilla</taxon>
    </lineage>
</organism>
<reference evidence="1" key="2">
    <citation type="journal article" date="2015" name="Fish Shellfish Immunol.">
        <title>Early steps in the European eel (Anguilla anguilla)-Vibrio vulnificus interaction in the gills: Role of the RtxA13 toxin.</title>
        <authorList>
            <person name="Callol A."/>
            <person name="Pajuelo D."/>
            <person name="Ebbesson L."/>
            <person name="Teles M."/>
            <person name="MacKenzie S."/>
            <person name="Amaro C."/>
        </authorList>
    </citation>
    <scope>NUCLEOTIDE SEQUENCE</scope>
</reference>
<dbReference type="AlphaFoldDB" id="A0A0E9VGF7"/>
<accession>A0A0E9VGF7</accession>
<dbReference type="EMBL" id="GBXM01031405">
    <property type="protein sequence ID" value="JAH77172.1"/>
    <property type="molecule type" value="Transcribed_RNA"/>
</dbReference>
<name>A0A0E9VGF7_ANGAN</name>
<evidence type="ECO:0000313" key="1">
    <source>
        <dbReference type="EMBL" id="JAH77172.1"/>
    </source>
</evidence>